<dbReference type="GO" id="GO:0006355">
    <property type="term" value="P:regulation of DNA-templated transcription"/>
    <property type="evidence" value="ECO:0007669"/>
    <property type="project" value="InterPro"/>
</dbReference>
<gene>
    <name evidence="5" type="ORF">CKF48_21610</name>
</gene>
<evidence type="ECO:0000313" key="6">
    <source>
        <dbReference type="Proteomes" id="UP000215137"/>
    </source>
</evidence>
<accession>A0A248TN74</accession>
<evidence type="ECO:0000256" key="1">
    <source>
        <dbReference type="ARBA" id="ARBA00023015"/>
    </source>
</evidence>
<evidence type="ECO:0000256" key="3">
    <source>
        <dbReference type="ARBA" id="ARBA00023163"/>
    </source>
</evidence>
<dbReference type="OrthoDB" id="581422at2"/>
<proteinExistence type="predicted"/>
<dbReference type="PANTHER" id="PTHR44688">
    <property type="entry name" value="DNA-BINDING TRANSCRIPTIONAL ACTIVATOR DEVR_DOSR"/>
    <property type="match status" value="1"/>
</dbReference>
<dbReference type="Gene3D" id="1.10.10.10">
    <property type="entry name" value="Winged helix-like DNA-binding domain superfamily/Winged helix DNA-binding domain"/>
    <property type="match status" value="1"/>
</dbReference>
<keyword evidence="3" id="KW-0804">Transcription</keyword>
<dbReference type="InterPro" id="IPR016032">
    <property type="entry name" value="Sig_transdc_resp-reg_C-effctor"/>
</dbReference>
<protein>
    <submittedName>
        <fullName evidence="5">Helix-turn-helix transcriptional regulator</fullName>
    </submittedName>
</protein>
<reference evidence="5 6" key="1">
    <citation type="submission" date="2017-08" db="EMBL/GenBank/DDBJ databases">
        <title>Complete Genome Sequence of Bacillus kochii Oregon-R-modENCODE STRAIN BDGP4, isolated from Drosophila melanogaster gut.</title>
        <authorList>
            <person name="Wan K.H."/>
            <person name="Yu C."/>
            <person name="Park S."/>
            <person name="Hammonds A.S."/>
            <person name="Booth B.W."/>
            <person name="Celniker S.E."/>
        </authorList>
    </citation>
    <scope>NUCLEOTIDE SEQUENCE [LARGE SCALE GENOMIC DNA]</scope>
    <source>
        <strain evidence="5 6">BDGP4</strain>
    </source>
</reference>
<dbReference type="CDD" id="cd06170">
    <property type="entry name" value="LuxR_C_like"/>
    <property type="match status" value="1"/>
</dbReference>
<dbReference type="KEGG" id="bko:CKF48_21610"/>
<dbReference type="PANTHER" id="PTHR44688:SF16">
    <property type="entry name" value="DNA-BINDING TRANSCRIPTIONAL ACTIVATOR DEVR_DOSR"/>
    <property type="match status" value="1"/>
</dbReference>
<dbReference type="SMART" id="SM00421">
    <property type="entry name" value="HTH_LUXR"/>
    <property type="match status" value="1"/>
</dbReference>
<keyword evidence="6" id="KW-1185">Reference proteome</keyword>
<dbReference type="Proteomes" id="UP000215137">
    <property type="component" value="Chromosome"/>
</dbReference>
<dbReference type="PROSITE" id="PS50043">
    <property type="entry name" value="HTH_LUXR_2"/>
    <property type="match status" value="1"/>
</dbReference>
<name>A0A248TN74_9BACI</name>
<sequence length="234" mass="26962">MYLLVKLDKWESNVDKIKAAINQEHKIKIILESFLTDFSLNEAMLFRYSPIDHLAEGILSATKSEFKHISSIRDDITSIPAIFKAIKTRTPQYYEGNNFHLNISKKYIIADNQDALLVVPIIFNQVVIGYFLGSQFKKPFDLKLLIEATLFSKDIGEILFNQFNFIEEAEIKLSKREYEVMKCTASGYSTKQITHILEISETTIKQYIKSVMAKTNTLNRTHAVAFLIQKNILK</sequence>
<dbReference type="SUPFAM" id="SSF46894">
    <property type="entry name" value="C-terminal effector domain of the bipartite response regulators"/>
    <property type="match status" value="1"/>
</dbReference>
<dbReference type="GO" id="GO:0003677">
    <property type="term" value="F:DNA binding"/>
    <property type="evidence" value="ECO:0007669"/>
    <property type="project" value="UniProtKB-KW"/>
</dbReference>
<dbReference type="PROSITE" id="PS00622">
    <property type="entry name" value="HTH_LUXR_1"/>
    <property type="match status" value="1"/>
</dbReference>
<dbReference type="EMBL" id="CP022983">
    <property type="protein sequence ID" value="ASV69673.1"/>
    <property type="molecule type" value="Genomic_DNA"/>
</dbReference>
<dbReference type="AlphaFoldDB" id="A0A248TN74"/>
<keyword evidence="2" id="KW-0238">DNA-binding</keyword>
<evidence type="ECO:0000259" key="4">
    <source>
        <dbReference type="PROSITE" id="PS50043"/>
    </source>
</evidence>
<feature type="domain" description="HTH luxR-type" evidence="4">
    <location>
        <begin position="166"/>
        <end position="231"/>
    </location>
</feature>
<evidence type="ECO:0000313" key="5">
    <source>
        <dbReference type="EMBL" id="ASV69673.1"/>
    </source>
</evidence>
<dbReference type="Pfam" id="PF00196">
    <property type="entry name" value="GerE"/>
    <property type="match status" value="1"/>
</dbReference>
<organism evidence="5 6">
    <name type="scientific">Cytobacillus kochii</name>
    <dbReference type="NCBI Taxonomy" id="859143"/>
    <lineage>
        <taxon>Bacteria</taxon>
        <taxon>Bacillati</taxon>
        <taxon>Bacillota</taxon>
        <taxon>Bacilli</taxon>
        <taxon>Bacillales</taxon>
        <taxon>Bacillaceae</taxon>
        <taxon>Cytobacillus</taxon>
    </lineage>
</organism>
<dbReference type="RefSeq" id="WP_095373237.1">
    <property type="nucleotide sequence ID" value="NZ_CP022983.1"/>
</dbReference>
<dbReference type="InterPro" id="IPR000792">
    <property type="entry name" value="Tscrpt_reg_LuxR_C"/>
</dbReference>
<evidence type="ECO:0000256" key="2">
    <source>
        <dbReference type="ARBA" id="ARBA00023125"/>
    </source>
</evidence>
<dbReference type="PRINTS" id="PR00038">
    <property type="entry name" value="HTHLUXR"/>
</dbReference>
<dbReference type="InterPro" id="IPR036388">
    <property type="entry name" value="WH-like_DNA-bd_sf"/>
</dbReference>
<keyword evidence="1" id="KW-0805">Transcription regulation</keyword>